<name>A0A1Y1I4I3_KLENI</name>
<accession>A0A1Y1I4I3</accession>
<organism evidence="1 2">
    <name type="scientific">Klebsormidium nitens</name>
    <name type="common">Green alga</name>
    <name type="synonym">Ulothrix nitens</name>
    <dbReference type="NCBI Taxonomy" id="105231"/>
    <lineage>
        <taxon>Eukaryota</taxon>
        <taxon>Viridiplantae</taxon>
        <taxon>Streptophyta</taxon>
        <taxon>Klebsormidiophyceae</taxon>
        <taxon>Klebsormidiales</taxon>
        <taxon>Klebsormidiaceae</taxon>
        <taxon>Klebsormidium</taxon>
    </lineage>
</organism>
<dbReference type="EMBL" id="DF237206">
    <property type="protein sequence ID" value="GAQ85845.1"/>
    <property type="molecule type" value="Genomic_DNA"/>
</dbReference>
<evidence type="ECO:0000313" key="1">
    <source>
        <dbReference type="EMBL" id="GAQ85845.1"/>
    </source>
</evidence>
<dbReference type="AlphaFoldDB" id="A0A1Y1I4I3"/>
<proteinExistence type="predicted"/>
<gene>
    <name evidence="1" type="ORF">KFL_002570130</name>
</gene>
<protein>
    <submittedName>
        <fullName evidence="1">Uncharacterized protein</fullName>
    </submittedName>
</protein>
<sequence length="157" mass="17684">MNPCAENDACDHFMTDIQNPLLEAGFARRTIKEVVQRYRLFTKRGYPKRRWGMCFGSMEDANATWAEYQGLRADLLERCIIIEKCNPKKAGPAPAPVINVVEHVNTATENTRAIAEAAAAELAARAENAPGQMNQMDLMQDIAALVYQRFLKRKNPE</sequence>
<evidence type="ECO:0000313" key="2">
    <source>
        <dbReference type="Proteomes" id="UP000054558"/>
    </source>
</evidence>
<keyword evidence="2" id="KW-1185">Reference proteome</keyword>
<reference evidence="1 2" key="1">
    <citation type="journal article" date="2014" name="Nat. Commun.">
        <title>Klebsormidium flaccidum genome reveals primary factors for plant terrestrial adaptation.</title>
        <authorList>
            <person name="Hori K."/>
            <person name="Maruyama F."/>
            <person name="Fujisawa T."/>
            <person name="Togashi T."/>
            <person name="Yamamoto N."/>
            <person name="Seo M."/>
            <person name="Sato S."/>
            <person name="Yamada T."/>
            <person name="Mori H."/>
            <person name="Tajima N."/>
            <person name="Moriyama T."/>
            <person name="Ikeuchi M."/>
            <person name="Watanabe M."/>
            <person name="Wada H."/>
            <person name="Kobayashi K."/>
            <person name="Saito M."/>
            <person name="Masuda T."/>
            <person name="Sasaki-Sekimoto Y."/>
            <person name="Mashiguchi K."/>
            <person name="Awai K."/>
            <person name="Shimojima M."/>
            <person name="Masuda S."/>
            <person name="Iwai M."/>
            <person name="Nobusawa T."/>
            <person name="Narise T."/>
            <person name="Kondo S."/>
            <person name="Saito H."/>
            <person name="Sato R."/>
            <person name="Murakawa M."/>
            <person name="Ihara Y."/>
            <person name="Oshima-Yamada Y."/>
            <person name="Ohtaka K."/>
            <person name="Satoh M."/>
            <person name="Sonobe K."/>
            <person name="Ishii M."/>
            <person name="Ohtani R."/>
            <person name="Kanamori-Sato M."/>
            <person name="Honoki R."/>
            <person name="Miyazaki D."/>
            <person name="Mochizuki H."/>
            <person name="Umetsu J."/>
            <person name="Higashi K."/>
            <person name="Shibata D."/>
            <person name="Kamiya Y."/>
            <person name="Sato N."/>
            <person name="Nakamura Y."/>
            <person name="Tabata S."/>
            <person name="Ida S."/>
            <person name="Kurokawa K."/>
            <person name="Ohta H."/>
        </authorList>
    </citation>
    <scope>NUCLEOTIDE SEQUENCE [LARGE SCALE GENOMIC DNA]</scope>
    <source>
        <strain evidence="1 2">NIES-2285</strain>
    </source>
</reference>
<dbReference type="Proteomes" id="UP000054558">
    <property type="component" value="Unassembled WGS sequence"/>
</dbReference>